<keyword evidence="1" id="KW-0812">Transmembrane</keyword>
<evidence type="ECO:0000313" key="2">
    <source>
        <dbReference type="EMBL" id="MBT1541636.1"/>
    </source>
</evidence>
<dbReference type="RefSeq" id="WP_214562744.1">
    <property type="nucleotide sequence ID" value="NZ_JAHEWX010000007.1"/>
</dbReference>
<keyword evidence="1" id="KW-1133">Transmembrane helix</keyword>
<keyword evidence="1" id="KW-0472">Membrane</keyword>
<proteinExistence type="predicted"/>
<feature type="transmembrane region" description="Helical" evidence="1">
    <location>
        <begin position="54"/>
        <end position="79"/>
    </location>
</feature>
<accession>A0A9Q2W500</accession>
<sequence>MADRTERTVERVVGWATVAVVVVVTVSMLTLIPTTTCADAVPGEATSYCTTEPMIGVAGAWIAAFAGVVVLAVCVWQIVRAVRSDRAVR</sequence>
<evidence type="ECO:0000313" key="3">
    <source>
        <dbReference type="Proteomes" id="UP000709437"/>
    </source>
</evidence>
<dbReference type="AlphaFoldDB" id="A0A9Q2W500"/>
<name>A0A9Q2W500_9MICO</name>
<feature type="transmembrane region" description="Helical" evidence="1">
    <location>
        <begin position="12"/>
        <end position="34"/>
    </location>
</feature>
<dbReference type="Proteomes" id="UP000709437">
    <property type="component" value="Unassembled WGS sequence"/>
</dbReference>
<gene>
    <name evidence="2" type="ORF">KK103_07690</name>
</gene>
<organism evidence="2 3">
    <name type="scientific">Curtobacterium flaccumfaciens pv. flaccumfaciens</name>
    <dbReference type="NCBI Taxonomy" id="138532"/>
    <lineage>
        <taxon>Bacteria</taxon>
        <taxon>Bacillati</taxon>
        <taxon>Actinomycetota</taxon>
        <taxon>Actinomycetes</taxon>
        <taxon>Micrococcales</taxon>
        <taxon>Microbacteriaceae</taxon>
        <taxon>Curtobacterium</taxon>
    </lineage>
</organism>
<protein>
    <submittedName>
        <fullName evidence="2">Uncharacterized protein</fullName>
    </submittedName>
</protein>
<dbReference type="EMBL" id="JAHEWX010000007">
    <property type="protein sequence ID" value="MBT1541636.1"/>
    <property type="molecule type" value="Genomic_DNA"/>
</dbReference>
<reference evidence="2" key="1">
    <citation type="submission" date="2021-05" db="EMBL/GenBank/DDBJ databases">
        <title>Whole genome sequence of Curtobacterium flaccumfaciens pv. flaccumfaciens strain CFBP 3417.</title>
        <authorList>
            <person name="Osdaghi E."/>
            <person name="Taghouti G."/>
            <person name="Portier P."/>
            <person name="Fazliarab A."/>
            <person name="Taghavi S.M."/>
            <person name="Briand M."/>
            <person name="Le-Saux M."/>
            <person name="Jacques M.-A."/>
        </authorList>
    </citation>
    <scope>NUCLEOTIDE SEQUENCE</scope>
    <source>
        <strain evidence="2">CFBP 3417</strain>
    </source>
</reference>
<evidence type="ECO:0000256" key="1">
    <source>
        <dbReference type="SAM" id="Phobius"/>
    </source>
</evidence>
<comment type="caution">
    <text evidence="2">The sequence shown here is derived from an EMBL/GenBank/DDBJ whole genome shotgun (WGS) entry which is preliminary data.</text>
</comment>